<name>A0A0L7TAA8_9GAMM</name>
<dbReference type="EMBL" id="JRXF01000021">
    <property type="protein sequence ID" value="KOC92295.1"/>
    <property type="molecule type" value="Genomic_DNA"/>
</dbReference>
<protein>
    <submittedName>
        <fullName evidence="3">Pentapeptide repeat</fullName>
    </submittedName>
</protein>
<dbReference type="OrthoDB" id="237820at2"/>
<dbReference type="PANTHER" id="PTHR14136:SF17">
    <property type="entry name" value="BTB_POZ DOMAIN-CONTAINING PROTEIN KCTD9"/>
    <property type="match status" value="1"/>
</dbReference>
<evidence type="ECO:0000259" key="1">
    <source>
        <dbReference type="Pfam" id="PF09937"/>
    </source>
</evidence>
<evidence type="ECO:0000313" key="5">
    <source>
        <dbReference type="Proteomes" id="UP000037088"/>
    </source>
</evidence>
<dbReference type="RefSeq" id="WP_052900223.1">
    <property type="nucleotide sequence ID" value="NZ_JRXE01000020.1"/>
</dbReference>
<dbReference type="Gene3D" id="2.160.20.80">
    <property type="entry name" value="E3 ubiquitin-protein ligase SopA"/>
    <property type="match status" value="3"/>
</dbReference>
<dbReference type="PANTHER" id="PTHR14136">
    <property type="entry name" value="BTB_POZ DOMAIN-CONTAINING PROTEIN KCTD9"/>
    <property type="match status" value="1"/>
</dbReference>
<reference evidence="4 5" key="1">
    <citation type="journal article" date="2015" name="Int. J. Syst. Evol. Microbiol.">
        <title>Erwinia iniecta sp. nov., isolated from Russian wheat aphids (Diuraphis noxia).</title>
        <authorList>
            <person name="Campillo T."/>
            <person name="Luna E."/>
            <person name="Portier P."/>
            <person name="Fischer-Le Saux M."/>
            <person name="Lapitan N."/>
            <person name="Tisserat N.A."/>
            <person name="Leach J.E."/>
        </authorList>
    </citation>
    <scope>NUCLEOTIDE SEQUENCE [LARGE SCALE GENOMIC DNA]</scope>
    <source>
        <strain evidence="2 5">B120</strain>
        <strain evidence="3 4">B149</strain>
    </source>
</reference>
<organism evidence="3 4">
    <name type="scientific">Winslowiella iniecta</name>
    <dbReference type="NCBI Taxonomy" id="1560201"/>
    <lineage>
        <taxon>Bacteria</taxon>
        <taxon>Pseudomonadati</taxon>
        <taxon>Pseudomonadota</taxon>
        <taxon>Gammaproteobacteria</taxon>
        <taxon>Enterobacterales</taxon>
        <taxon>Erwiniaceae</taxon>
        <taxon>Winslowiella</taxon>
    </lineage>
</organism>
<dbReference type="SUPFAM" id="SSF141571">
    <property type="entry name" value="Pentapeptide repeat-like"/>
    <property type="match status" value="2"/>
</dbReference>
<evidence type="ECO:0000313" key="2">
    <source>
        <dbReference type="EMBL" id="KOC88889.1"/>
    </source>
</evidence>
<dbReference type="InterPro" id="IPR051082">
    <property type="entry name" value="Pentapeptide-BTB/POZ_domain"/>
</dbReference>
<dbReference type="Pfam" id="PF00805">
    <property type="entry name" value="Pentapeptide"/>
    <property type="match status" value="5"/>
</dbReference>
<dbReference type="AlphaFoldDB" id="A0A0L7TAA8"/>
<sequence>MKIIKPLRLSVLNRPFSLRGENQLGISVLALADMSATPQLRPEAELWQLAASELSASGGVLDLAMPKACAEYLATGYAFSQHQADKTRCAVKIEVGMLSKTLMVSGDRHWHNDKPSRPQAFSQMRLDWSRAFGGKGFANNPQGIGFTPDNIEGHDYYRLPNIEPLHRGIRSVRDRPEPVGFGPLDMTWPQRFSRIGKQYDANWLHHDFPGFAPDMDWRLFNAASEDQWWPENNRLPSEAAWRIWNMHPEQPLQQGRLPPWQARCFINRQSVQQPQFVEVPLRATTLWFFPHLEQMLLIWQGSIRIAEDDGADILQILPALEKTGSERSLQHYRQVLEQRLDKEKGALYAFREKDLLPEEAIGPWLDTELPVQESPVCANLRNRETHLRQQQGARLAELGQDSNQQLPLLSNATLPELHELPDFIEQLEQQADHLREQAACHSERAQRDNAASTALPSGPEALHQMQALLHRHETALSDKQRAEAIASLHQIYLMSVQAQPAAKRIEGETVQILRNRALATMALNGDFSGLDFTGADLSQLDLRGANFSRALLESVDFSHSQLDGVNFSEAVLARAEFNQASLCHAVFDHASLAFAHCKRSDFSGAHFLSTVWHETVLDNCRFDGASLSEMVVHNAVIYQSRFQQAALDNMLFLGLSLAEPDFSVASLTKVSFVQCDLDKADFAGAILTGCSLVESRAAHSNFHRACLLSCAITAESYLPGADFTLATLTECNLRQLQLDHACFHQARLVNSDLSEASCQQADMSRSNLAGSLFIRTNFRDATLADSNLIGAVLQKCQLGGADLRGANLFRTDLSQSLINDATQLTDAFICRTKTLPRRERQ</sequence>
<dbReference type="Proteomes" id="UP000036851">
    <property type="component" value="Unassembled WGS sequence"/>
</dbReference>
<feature type="domain" description="DUF2169" evidence="1">
    <location>
        <begin position="20"/>
        <end position="299"/>
    </location>
</feature>
<dbReference type="InterPro" id="IPR001646">
    <property type="entry name" value="5peptide_repeat"/>
</dbReference>
<dbReference type="PATRIC" id="fig|1560201.3.peg.3111"/>
<dbReference type="Pfam" id="PF09937">
    <property type="entry name" value="DUF2169"/>
    <property type="match status" value="1"/>
</dbReference>
<dbReference type="STRING" id="1560201.NG42_14645"/>
<evidence type="ECO:0000313" key="4">
    <source>
        <dbReference type="Proteomes" id="UP000036851"/>
    </source>
</evidence>
<evidence type="ECO:0000313" key="3">
    <source>
        <dbReference type="EMBL" id="KOC92295.1"/>
    </source>
</evidence>
<gene>
    <name evidence="2" type="ORF">NG42_14645</name>
    <name evidence="3" type="ORF">NG43_14060</name>
</gene>
<proteinExistence type="predicted"/>
<keyword evidence="5" id="KW-1185">Reference proteome</keyword>
<dbReference type="Proteomes" id="UP000037088">
    <property type="component" value="Unassembled WGS sequence"/>
</dbReference>
<accession>A0A0L7TAA8</accession>
<dbReference type="InterPro" id="IPR018683">
    <property type="entry name" value="DUF2169"/>
</dbReference>
<comment type="caution">
    <text evidence="3">The sequence shown here is derived from an EMBL/GenBank/DDBJ whole genome shotgun (WGS) entry which is preliminary data.</text>
</comment>
<dbReference type="EMBL" id="JRXE01000020">
    <property type="protein sequence ID" value="KOC88889.1"/>
    <property type="molecule type" value="Genomic_DNA"/>
</dbReference>